<dbReference type="InParanoid" id="A0A1X7TZ61"/>
<proteinExistence type="predicted"/>
<keyword evidence="3" id="KW-0677">Repeat</keyword>
<protein>
    <recommendedName>
        <fullName evidence="5">NACHT LRR and PYD domain-containing protein</fullName>
    </recommendedName>
</protein>
<name>A0A1X7TZ61_AMPQE</name>
<evidence type="ECO:0008006" key="5">
    <source>
        <dbReference type="Google" id="ProtNLM"/>
    </source>
</evidence>
<evidence type="ECO:0000313" key="4">
    <source>
        <dbReference type="EnsemblMetazoa" id="Aqu2.1.20809_001"/>
    </source>
</evidence>
<dbReference type="OrthoDB" id="120976at2759"/>
<organism evidence="4">
    <name type="scientific">Amphimedon queenslandica</name>
    <name type="common">Sponge</name>
    <dbReference type="NCBI Taxonomy" id="400682"/>
    <lineage>
        <taxon>Eukaryota</taxon>
        <taxon>Metazoa</taxon>
        <taxon>Porifera</taxon>
        <taxon>Demospongiae</taxon>
        <taxon>Heteroscleromorpha</taxon>
        <taxon>Haplosclerida</taxon>
        <taxon>Niphatidae</taxon>
        <taxon>Amphimedon</taxon>
    </lineage>
</organism>
<dbReference type="InterPro" id="IPR032675">
    <property type="entry name" value="LRR_dom_sf"/>
</dbReference>
<dbReference type="GO" id="GO:0031267">
    <property type="term" value="F:small GTPase binding"/>
    <property type="evidence" value="ECO:0007669"/>
    <property type="project" value="TreeGrafter"/>
</dbReference>
<dbReference type="InterPro" id="IPR001611">
    <property type="entry name" value="Leu-rich_rpt"/>
</dbReference>
<dbReference type="SUPFAM" id="SSF52047">
    <property type="entry name" value="RNI-like"/>
    <property type="match status" value="1"/>
</dbReference>
<dbReference type="AlphaFoldDB" id="A0A1X7TZ61"/>
<dbReference type="GO" id="GO:0005829">
    <property type="term" value="C:cytosol"/>
    <property type="evidence" value="ECO:0007669"/>
    <property type="project" value="TreeGrafter"/>
</dbReference>
<sequence>MFVSGLSDLPKSLKGNPCLEYIGFSLNEIGSEGFGALMNMPESVRRTISELFLKGIMADKNALVKGVLRKVAGLEKLERFDFQGNRFEEGEQEPLIHVLCQLGNLQEVSLSSLSCDECSMLLKSPPPQLNAIRLFELSSAAVETALASCKTLQRVMICESEITKEVIKRSLKISLPSCNCLESLKLINCGIDSETACSIIEAAKTCTTLQLLDLSNNVIRSTTEMCRLLQGSSFTDLSLYHNNFNESSIGEFLALSSCQQQQIPKIHLSMEWKDYAEGKLSNKKRIVFEEMFETNY</sequence>
<keyword evidence="2" id="KW-0433">Leucine-rich repeat</keyword>
<evidence type="ECO:0000256" key="3">
    <source>
        <dbReference type="ARBA" id="ARBA00022737"/>
    </source>
</evidence>
<dbReference type="GO" id="GO:0005096">
    <property type="term" value="F:GTPase activator activity"/>
    <property type="evidence" value="ECO:0007669"/>
    <property type="project" value="UniProtKB-KW"/>
</dbReference>
<dbReference type="PROSITE" id="PS51450">
    <property type="entry name" value="LRR"/>
    <property type="match status" value="1"/>
</dbReference>
<dbReference type="PANTHER" id="PTHR24113">
    <property type="entry name" value="RAN GTPASE-ACTIVATING PROTEIN 1"/>
    <property type="match status" value="1"/>
</dbReference>
<dbReference type="GO" id="GO:0048471">
    <property type="term" value="C:perinuclear region of cytoplasm"/>
    <property type="evidence" value="ECO:0007669"/>
    <property type="project" value="TreeGrafter"/>
</dbReference>
<evidence type="ECO:0000256" key="2">
    <source>
        <dbReference type="ARBA" id="ARBA00022614"/>
    </source>
</evidence>
<accession>A0A1X7TZ61</accession>
<reference evidence="4" key="1">
    <citation type="submission" date="2017-05" db="UniProtKB">
        <authorList>
            <consortium name="EnsemblMetazoa"/>
        </authorList>
    </citation>
    <scope>IDENTIFICATION</scope>
</reference>
<keyword evidence="1" id="KW-0343">GTPase activation</keyword>
<dbReference type="InterPro" id="IPR027038">
    <property type="entry name" value="RanGap"/>
</dbReference>
<dbReference type="GO" id="GO:0006913">
    <property type="term" value="P:nucleocytoplasmic transport"/>
    <property type="evidence" value="ECO:0007669"/>
    <property type="project" value="TreeGrafter"/>
</dbReference>
<evidence type="ECO:0000256" key="1">
    <source>
        <dbReference type="ARBA" id="ARBA00022468"/>
    </source>
</evidence>
<dbReference type="Gene3D" id="3.80.10.10">
    <property type="entry name" value="Ribonuclease Inhibitor"/>
    <property type="match status" value="1"/>
</dbReference>
<dbReference type="EnsemblMetazoa" id="Aqu2.1.20809_001">
    <property type="protein sequence ID" value="Aqu2.1.20809_001"/>
    <property type="gene ID" value="Aqu2.1.20809"/>
</dbReference>
<dbReference type="GO" id="GO:0005634">
    <property type="term" value="C:nucleus"/>
    <property type="evidence" value="ECO:0007669"/>
    <property type="project" value="TreeGrafter"/>
</dbReference>
<dbReference type="PANTHER" id="PTHR24113:SF12">
    <property type="entry name" value="RAN GTPASE-ACTIVATING PROTEIN 1"/>
    <property type="match status" value="1"/>
</dbReference>